<name>A0ABT4AD03_9BACT</name>
<evidence type="ECO:0000256" key="1">
    <source>
        <dbReference type="SAM" id="MobiDB-lite"/>
    </source>
</evidence>
<evidence type="ECO:0000256" key="2">
    <source>
        <dbReference type="SAM" id="SignalP"/>
    </source>
</evidence>
<feature type="chain" id="PRO_5046547379" evidence="2">
    <location>
        <begin position="24"/>
        <end position="513"/>
    </location>
</feature>
<evidence type="ECO:0000313" key="3">
    <source>
        <dbReference type="EMBL" id="MCY1079547.1"/>
    </source>
</evidence>
<organism evidence="3 4">
    <name type="scientific">Archangium lansingense</name>
    <dbReference type="NCBI Taxonomy" id="2995310"/>
    <lineage>
        <taxon>Bacteria</taxon>
        <taxon>Pseudomonadati</taxon>
        <taxon>Myxococcota</taxon>
        <taxon>Myxococcia</taxon>
        <taxon>Myxococcales</taxon>
        <taxon>Cystobacterineae</taxon>
        <taxon>Archangiaceae</taxon>
        <taxon>Archangium</taxon>
    </lineage>
</organism>
<dbReference type="PROSITE" id="PS51257">
    <property type="entry name" value="PROKAR_LIPOPROTEIN"/>
    <property type="match status" value="1"/>
</dbReference>
<dbReference type="Gene3D" id="2.60.40.1120">
    <property type="entry name" value="Carboxypeptidase-like, regulatory domain"/>
    <property type="match status" value="1"/>
</dbReference>
<gene>
    <name evidence="3" type="ORF">OV287_34320</name>
</gene>
<comment type="caution">
    <text evidence="3">The sequence shown here is derived from an EMBL/GenBank/DDBJ whole genome shotgun (WGS) entry which is preliminary data.</text>
</comment>
<reference evidence="3 4" key="1">
    <citation type="submission" date="2022-11" db="EMBL/GenBank/DDBJ databases">
        <title>Minimal conservation of predation-associated metabolite biosynthetic gene clusters underscores biosynthetic potential of Myxococcota including descriptions for ten novel species: Archangium lansinium sp. nov., Myxococcus landrumus sp. nov., Nannocystis bai.</title>
        <authorList>
            <person name="Ahearne A."/>
            <person name="Stevens C."/>
            <person name="Phillips K."/>
        </authorList>
    </citation>
    <scope>NUCLEOTIDE SEQUENCE [LARGE SCALE GENOMIC DNA]</scope>
    <source>
        <strain evidence="3 4">MIWBW</strain>
    </source>
</reference>
<keyword evidence="2" id="KW-0732">Signal</keyword>
<feature type="signal peptide" evidence="2">
    <location>
        <begin position="1"/>
        <end position="23"/>
    </location>
</feature>
<accession>A0ABT4AD03</accession>
<protein>
    <submittedName>
        <fullName evidence="3">Carboxypeptidase-like regulatory domain-containing protein</fullName>
    </submittedName>
</protein>
<dbReference type="Pfam" id="PF13620">
    <property type="entry name" value="CarboxypepD_reg"/>
    <property type="match status" value="2"/>
</dbReference>
<dbReference type="RefSeq" id="WP_267538262.1">
    <property type="nucleotide sequence ID" value="NZ_JAPNKA010000001.1"/>
</dbReference>
<feature type="region of interest" description="Disordered" evidence="1">
    <location>
        <begin position="26"/>
        <end position="46"/>
    </location>
</feature>
<keyword evidence="4" id="KW-1185">Reference proteome</keyword>
<dbReference type="SUPFAM" id="SSF49452">
    <property type="entry name" value="Starch-binding domain-like"/>
    <property type="match status" value="2"/>
</dbReference>
<sequence length="513" mass="53354">MSRLLAALVVGVLALGVSGCAHDAGVPPPAETASQRTAEAPREPLPSGPLILRGVVTWEGKPVGGVTVSAVPHADVPLSARTCSSGTPGMTILDPGCGAMKGELAQTADWLGRKAPLARTVSGADGWFEFNHLRASTYDLWAVGPKGTAFVAAVPAGANVARVPLEAGRSIRVSVEDGSSGRPLPDAQVALLPRVGGQAFLAVSDAGGEVLFPQVPTGEYHAVASFLGRLAEAGPVDGDGTSLRLHVPRSLSGQVLRAGREGEAGLRVRLEGERYQGLTQTREEGRFHMTGLPPGSYSLVVREGRELATVTAHLPEDRDVTDVRLSLVPCSEVAGRVSRPNGDSLSGAEVELLLGREGLWRRTLATTSVEGRFRFECVEQGQVKLSVKARGHISPLEPLAGELSPGASLPADFTLPPAAPARGRIVEPGGRGVGGVRIVLSPLDGRGGAVRAGGSTTTAEDGSFEVDGLAPGRYAYELSPDERFQGARGEVRLPATNLRLRVVRGPAPEDVRP</sequence>
<dbReference type="SUPFAM" id="SSF49478">
    <property type="entry name" value="Cna protein B-type domain"/>
    <property type="match status" value="1"/>
</dbReference>
<dbReference type="InterPro" id="IPR013784">
    <property type="entry name" value="Carb-bd-like_fold"/>
</dbReference>
<dbReference type="EMBL" id="JAPNKA010000001">
    <property type="protein sequence ID" value="MCY1079547.1"/>
    <property type="molecule type" value="Genomic_DNA"/>
</dbReference>
<dbReference type="Proteomes" id="UP001207654">
    <property type="component" value="Unassembled WGS sequence"/>
</dbReference>
<proteinExistence type="predicted"/>
<evidence type="ECO:0000313" key="4">
    <source>
        <dbReference type="Proteomes" id="UP001207654"/>
    </source>
</evidence>